<dbReference type="InterPro" id="IPR032710">
    <property type="entry name" value="NTF2-like_dom_sf"/>
</dbReference>
<keyword evidence="3" id="KW-1185">Reference proteome</keyword>
<dbReference type="EMBL" id="JOJP01000001">
    <property type="protein sequence ID" value="KEI70933.1"/>
    <property type="molecule type" value="Genomic_DNA"/>
</dbReference>
<dbReference type="STRING" id="305900.GV64_09465"/>
<reference evidence="2 3" key="1">
    <citation type="submission" date="2014-06" db="EMBL/GenBank/DDBJ databases">
        <title>Whole Genome Sequences of Three Symbiotic Endozoicomonas Bacteria.</title>
        <authorList>
            <person name="Neave M.J."/>
            <person name="Apprill A."/>
            <person name="Voolstra C.R."/>
        </authorList>
    </citation>
    <scope>NUCLEOTIDE SEQUENCE [LARGE SCALE GENOMIC DNA]</scope>
    <source>
        <strain evidence="2 3">DSM 22380</strain>
    </source>
</reference>
<dbReference type="InterPro" id="IPR037401">
    <property type="entry name" value="SnoaL-like"/>
</dbReference>
<evidence type="ECO:0000259" key="1">
    <source>
        <dbReference type="Pfam" id="PF12680"/>
    </source>
</evidence>
<dbReference type="Proteomes" id="UP000027997">
    <property type="component" value="Unassembled WGS sequence"/>
</dbReference>
<dbReference type="SUPFAM" id="SSF54427">
    <property type="entry name" value="NTF2-like"/>
    <property type="match status" value="1"/>
</dbReference>
<protein>
    <recommendedName>
        <fullName evidence="1">SnoaL-like domain-containing protein</fullName>
    </recommendedName>
</protein>
<evidence type="ECO:0000313" key="3">
    <source>
        <dbReference type="Proteomes" id="UP000027997"/>
    </source>
</evidence>
<name>A0A081K9V7_9GAMM</name>
<dbReference type="Gene3D" id="3.10.450.50">
    <property type="match status" value="1"/>
</dbReference>
<accession>A0A081K9V7</accession>
<feature type="domain" description="SnoaL-like" evidence="1">
    <location>
        <begin position="15"/>
        <end position="114"/>
    </location>
</feature>
<sequence>MTTTRQHLIDLTFNFMEAFNTNNLDEVMTFFTEDAIYDEFNNKRNKGKEAIRRTLEPQFSGRFGVMQFLDEDLFIDAESGKVMVSWLCKLEVKDQPVSWRGLDLLHFNGDKVVQKLTYAKSKVPLFHDC</sequence>
<evidence type="ECO:0000313" key="2">
    <source>
        <dbReference type="EMBL" id="KEI70933.1"/>
    </source>
</evidence>
<dbReference type="AlphaFoldDB" id="A0A081K9V7"/>
<proteinExistence type="predicted"/>
<dbReference type="eggNOG" id="COG4319">
    <property type="taxonomic scope" value="Bacteria"/>
</dbReference>
<dbReference type="Pfam" id="PF12680">
    <property type="entry name" value="SnoaL_2"/>
    <property type="match status" value="1"/>
</dbReference>
<dbReference type="RefSeq" id="WP_020585187.1">
    <property type="nucleotide sequence ID" value="NZ_JOJP01000001.1"/>
</dbReference>
<organism evidence="2 3">
    <name type="scientific">Endozoicomonas elysicola</name>
    <dbReference type="NCBI Taxonomy" id="305900"/>
    <lineage>
        <taxon>Bacteria</taxon>
        <taxon>Pseudomonadati</taxon>
        <taxon>Pseudomonadota</taxon>
        <taxon>Gammaproteobacteria</taxon>
        <taxon>Oceanospirillales</taxon>
        <taxon>Endozoicomonadaceae</taxon>
        <taxon>Endozoicomonas</taxon>
    </lineage>
</organism>
<comment type="caution">
    <text evidence="2">The sequence shown here is derived from an EMBL/GenBank/DDBJ whole genome shotgun (WGS) entry which is preliminary data.</text>
</comment>
<gene>
    <name evidence="2" type="ORF">GV64_09465</name>
</gene>